<keyword evidence="2" id="KW-1185">Reference proteome</keyword>
<protein>
    <recommendedName>
        <fullName evidence="3">DUF2877 domain-containing protein</fullName>
    </recommendedName>
</protein>
<dbReference type="Pfam" id="PF11392">
    <property type="entry name" value="AllH"/>
    <property type="match status" value="1"/>
</dbReference>
<accession>A0A1T3NR10</accession>
<sequence length="331" mass="33679">MNRAASVGVPAAPGVVPTVGAVSVPGSASTVLRAVLAGPERAARVLGVFAAAVYLADADSGEVVTVCTHDAVRLPNAVVLAARTERSPFPALAGSTDARIGGGAVRLGPLRVDVVRWWTPPRPPAPGDVRTRAHGATTLRAALDTAATGLPAGARADPAELSRYAYTDPERAAGAALRLIGLGPGLTPSGDDVLCGFLLALRHLDPRAAGARHAHTLGARVAAHAPGRTTDLSAALLGHAARGDGCTQLIDLIGAMGRDTGVLPCLRRLLTVGHTSGADLALGVLAGAEAMCTGAAPAELPYRKLPQSPVFELPYPKLPYPEGRSAREQRA</sequence>
<gene>
    <name evidence="1" type="ORF">B4N89_34770</name>
</gene>
<evidence type="ECO:0000313" key="1">
    <source>
        <dbReference type="EMBL" id="OPC79228.1"/>
    </source>
</evidence>
<organism evidence="1 2">
    <name type="scientific">Embleya scabrispora</name>
    <dbReference type="NCBI Taxonomy" id="159449"/>
    <lineage>
        <taxon>Bacteria</taxon>
        <taxon>Bacillati</taxon>
        <taxon>Actinomycetota</taxon>
        <taxon>Actinomycetes</taxon>
        <taxon>Kitasatosporales</taxon>
        <taxon>Streptomycetaceae</taxon>
        <taxon>Embleya</taxon>
    </lineage>
</organism>
<dbReference type="AlphaFoldDB" id="A0A1T3NR10"/>
<name>A0A1T3NR10_9ACTN</name>
<dbReference type="Proteomes" id="UP000190037">
    <property type="component" value="Unassembled WGS sequence"/>
</dbReference>
<dbReference type="InterPro" id="IPR021530">
    <property type="entry name" value="AllH-like"/>
</dbReference>
<evidence type="ECO:0008006" key="3">
    <source>
        <dbReference type="Google" id="ProtNLM"/>
    </source>
</evidence>
<comment type="caution">
    <text evidence="1">The sequence shown here is derived from an EMBL/GenBank/DDBJ whole genome shotgun (WGS) entry which is preliminary data.</text>
</comment>
<dbReference type="STRING" id="159449.B4N89_34770"/>
<evidence type="ECO:0000313" key="2">
    <source>
        <dbReference type="Proteomes" id="UP000190037"/>
    </source>
</evidence>
<dbReference type="EMBL" id="MWQN01000002">
    <property type="protein sequence ID" value="OPC79228.1"/>
    <property type="molecule type" value="Genomic_DNA"/>
</dbReference>
<proteinExistence type="predicted"/>
<reference evidence="1 2" key="1">
    <citation type="submission" date="2017-03" db="EMBL/GenBank/DDBJ databases">
        <title>Draft genome sequence of Streptomyces scabrisporus NF3, endophyte isolated from Amphipterygium adstringens.</title>
        <authorList>
            <person name="Vazquez M."/>
            <person name="Ceapa C.D."/>
            <person name="Rodriguez Luna D."/>
            <person name="Sanchez Esquivel S."/>
        </authorList>
    </citation>
    <scope>NUCLEOTIDE SEQUENCE [LARGE SCALE GENOMIC DNA]</scope>
    <source>
        <strain evidence="1 2">NF3</strain>
    </source>
</reference>